<dbReference type="PANTHER" id="PTHR40252:SF2">
    <property type="entry name" value="BLR0328 PROTEIN"/>
    <property type="match status" value="1"/>
</dbReference>
<comment type="caution">
    <text evidence="3">The sequence shown here is derived from an EMBL/GenBank/DDBJ whole genome shotgun (WGS) entry which is preliminary data.</text>
</comment>
<evidence type="ECO:0000313" key="4">
    <source>
        <dbReference type="Proteomes" id="UP001158067"/>
    </source>
</evidence>
<evidence type="ECO:0000259" key="2">
    <source>
        <dbReference type="SMART" id="SM01204"/>
    </source>
</evidence>
<dbReference type="Pfam" id="PF10442">
    <property type="entry name" value="FIST_C"/>
    <property type="match status" value="1"/>
</dbReference>
<evidence type="ECO:0000259" key="1">
    <source>
        <dbReference type="SMART" id="SM00897"/>
    </source>
</evidence>
<dbReference type="RefSeq" id="WP_283432694.1">
    <property type="nucleotide sequence ID" value="NZ_FXUG01000005.1"/>
</dbReference>
<proteinExistence type="predicted"/>
<organism evidence="3 4">
    <name type="scientific">Neorhodopirellula lusitana</name>
    <dbReference type="NCBI Taxonomy" id="445327"/>
    <lineage>
        <taxon>Bacteria</taxon>
        <taxon>Pseudomonadati</taxon>
        <taxon>Planctomycetota</taxon>
        <taxon>Planctomycetia</taxon>
        <taxon>Pirellulales</taxon>
        <taxon>Pirellulaceae</taxon>
        <taxon>Neorhodopirellula</taxon>
    </lineage>
</organism>
<dbReference type="SMART" id="SM00897">
    <property type="entry name" value="FIST"/>
    <property type="match status" value="1"/>
</dbReference>
<gene>
    <name evidence="3" type="ORF">SAMN06265222_105234</name>
</gene>
<evidence type="ECO:0000313" key="3">
    <source>
        <dbReference type="EMBL" id="SMP56940.1"/>
    </source>
</evidence>
<dbReference type="Proteomes" id="UP001158067">
    <property type="component" value="Unassembled WGS sequence"/>
</dbReference>
<protein>
    <submittedName>
        <fullName evidence="3">Uncharacterized conserved protein, contains FIST_N domain</fullName>
    </submittedName>
</protein>
<dbReference type="SMART" id="SM01204">
    <property type="entry name" value="FIST_C"/>
    <property type="match status" value="1"/>
</dbReference>
<dbReference type="InterPro" id="IPR019494">
    <property type="entry name" value="FIST_C"/>
</dbReference>
<feature type="domain" description="FIST" evidence="1">
    <location>
        <begin position="45"/>
        <end position="237"/>
    </location>
</feature>
<dbReference type="InterPro" id="IPR013702">
    <property type="entry name" value="FIST_domain_N"/>
</dbReference>
<name>A0ABY1Q367_9BACT</name>
<sequence length="397" mass="43082">MTQSNTEAFVSGKPFAKIADQTETHTLSYHSSRGWSAPFPKVDSDKTLVLVFAACEFCTDQGPLLEIQNAYPNSTVVGCGTRGQVFEGDLQTESISVGIIRFRSTTIKTGFAAVEHFDQSRQAGVCLAEAIADKHLSGVLLFADGLLTEATDLVRGIQDVLPSNIPIAGGMASDHRMEHTWVYRDGQPVNGMACAIGLVGEKVELACATGGGWKMIGEERTATRTSHKTIFEIDGRPALDVYKEHIGQEAIAGLPQSVIRFPIALKMDLHEVVRDVMSFDEETGAIHLAGDAPQGITIQFMTTTPEEILDGVDEAVDRILMQTLGIKDDSLCVCISCSGRGEILAEQTSEEPRLLQELLGEDIKQVGMYAYGEISTTTSGYPQIHNQTMTIAIIRER</sequence>
<keyword evidence="4" id="KW-1185">Reference proteome</keyword>
<reference evidence="3 4" key="1">
    <citation type="submission" date="2017-05" db="EMBL/GenBank/DDBJ databases">
        <authorList>
            <person name="Varghese N."/>
            <person name="Submissions S."/>
        </authorList>
    </citation>
    <scope>NUCLEOTIDE SEQUENCE [LARGE SCALE GENOMIC DNA]</scope>
    <source>
        <strain evidence="3 4">DSM 25457</strain>
    </source>
</reference>
<dbReference type="PANTHER" id="PTHR40252">
    <property type="entry name" value="BLR0328 PROTEIN"/>
    <property type="match status" value="1"/>
</dbReference>
<dbReference type="EMBL" id="FXUG01000005">
    <property type="protein sequence ID" value="SMP56940.1"/>
    <property type="molecule type" value="Genomic_DNA"/>
</dbReference>
<dbReference type="Pfam" id="PF08495">
    <property type="entry name" value="FIST"/>
    <property type="match status" value="1"/>
</dbReference>
<feature type="domain" description="FIST C-domain" evidence="2">
    <location>
        <begin position="238"/>
        <end position="377"/>
    </location>
</feature>
<accession>A0ABY1Q367</accession>